<evidence type="ECO:0008006" key="4">
    <source>
        <dbReference type="Google" id="ProtNLM"/>
    </source>
</evidence>
<keyword evidence="1" id="KW-0812">Transmembrane</keyword>
<accession>A0A511UIL6</accession>
<comment type="caution">
    <text evidence="2">The sequence shown here is derived from an EMBL/GenBank/DDBJ whole genome shotgun (WGS) entry which is preliminary data.</text>
</comment>
<dbReference type="Proteomes" id="UP000321303">
    <property type="component" value="Unassembled WGS sequence"/>
</dbReference>
<feature type="transmembrane region" description="Helical" evidence="1">
    <location>
        <begin position="80"/>
        <end position="102"/>
    </location>
</feature>
<sequence length="236" mass="26852">MEETLQTGRDERQQGLSKAWQHKFDLLEKVGADHQSIYRAMGTADYKALGFRDKKRITFNLWAFIFGPLYYFVKKMWGKGLLILAFIWLLATALTLVEVALGFTLPDVVFWIPSSIICAQLAAHDYYRKVMKDETAWPGTPDFFTKSLGLIIAPIGALLLLFGTLFLTPGFGEEMEQYQLEDVSGVWVPDYDNTMVRVDFRDRDSGYPTAVLTPLNQGKETKCPSISRFGLCLRLQ</sequence>
<feature type="transmembrane region" description="Helical" evidence="1">
    <location>
        <begin position="57"/>
        <end position="73"/>
    </location>
</feature>
<keyword evidence="1" id="KW-1133">Transmembrane helix</keyword>
<dbReference type="InterPro" id="IPR024399">
    <property type="entry name" value="DUF2628"/>
</dbReference>
<proteinExistence type="predicted"/>
<reference evidence="2 3" key="1">
    <citation type="submission" date="2019-07" db="EMBL/GenBank/DDBJ databases">
        <title>Whole genome shotgun sequence of Halomonas variabilis NBRC 102410.</title>
        <authorList>
            <person name="Hosoyama A."/>
            <person name="Uohara A."/>
            <person name="Ohji S."/>
            <person name="Ichikawa N."/>
        </authorList>
    </citation>
    <scope>NUCLEOTIDE SEQUENCE [LARGE SCALE GENOMIC DNA]</scope>
    <source>
        <strain evidence="2 3">NBRC 102410</strain>
    </source>
</reference>
<dbReference type="Pfam" id="PF10947">
    <property type="entry name" value="DUF2628"/>
    <property type="match status" value="1"/>
</dbReference>
<dbReference type="OrthoDB" id="7354757at2"/>
<evidence type="ECO:0000256" key="1">
    <source>
        <dbReference type="SAM" id="Phobius"/>
    </source>
</evidence>
<keyword evidence="3" id="KW-1185">Reference proteome</keyword>
<dbReference type="EMBL" id="BJXV01000001">
    <property type="protein sequence ID" value="GEN26436.1"/>
    <property type="molecule type" value="Genomic_DNA"/>
</dbReference>
<keyword evidence="1" id="KW-0472">Membrane</keyword>
<feature type="transmembrane region" description="Helical" evidence="1">
    <location>
        <begin position="148"/>
        <end position="167"/>
    </location>
</feature>
<protein>
    <recommendedName>
        <fullName evidence="4">DUF2628 domain-containing protein</fullName>
    </recommendedName>
</protein>
<organism evidence="2 3">
    <name type="scientific">Halovibrio variabilis</name>
    <dbReference type="NCBI Taxonomy" id="31910"/>
    <lineage>
        <taxon>Bacteria</taxon>
        <taxon>Pseudomonadati</taxon>
        <taxon>Pseudomonadota</taxon>
        <taxon>Gammaproteobacteria</taxon>
        <taxon>Oceanospirillales</taxon>
        <taxon>Halomonadaceae</taxon>
        <taxon>Halovibrio</taxon>
    </lineage>
</organism>
<dbReference type="RefSeq" id="WP_146872499.1">
    <property type="nucleotide sequence ID" value="NZ_BJXV01000001.1"/>
</dbReference>
<evidence type="ECO:0000313" key="3">
    <source>
        <dbReference type="Proteomes" id="UP000321303"/>
    </source>
</evidence>
<dbReference type="AlphaFoldDB" id="A0A511UIL6"/>
<name>A0A511UIL6_9GAMM</name>
<gene>
    <name evidence="2" type="ORF">HVA01_00820</name>
</gene>
<evidence type="ECO:0000313" key="2">
    <source>
        <dbReference type="EMBL" id="GEN26436.1"/>
    </source>
</evidence>